<dbReference type="GO" id="GO:0043565">
    <property type="term" value="F:sequence-specific DNA binding"/>
    <property type="evidence" value="ECO:0007669"/>
    <property type="project" value="TreeGrafter"/>
</dbReference>
<evidence type="ECO:0000256" key="2">
    <source>
        <dbReference type="ARBA" id="ARBA00009437"/>
    </source>
</evidence>
<dbReference type="GO" id="GO:0010628">
    <property type="term" value="P:positive regulation of gene expression"/>
    <property type="evidence" value="ECO:0007669"/>
    <property type="project" value="TreeGrafter"/>
</dbReference>
<comment type="similarity">
    <text evidence="2">Belongs to the LysR transcriptional regulatory family.</text>
</comment>
<dbReference type="Gene3D" id="3.40.190.290">
    <property type="match status" value="1"/>
</dbReference>
<dbReference type="OrthoDB" id="9803030at2"/>
<reference evidence="7 8" key="1">
    <citation type="submission" date="2019-08" db="EMBL/GenBank/DDBJ databases">
        <title>Bradyrhizobium hipponensis sp. nov., a rhizobium isolated from a Lupinus angustifolius root nodule in Tunisia.</title>
        <authorList>
            <person name="Off K."/>
            <person name="Rejili M."/>
            <person name="Mars M."/>
            <person name="Brachmann A."/>
            <person name="Marin M."/>
        </authorList>
    </citation>
    <scope>NUCLEOTIDE SEQUENCE [LARGE SCALE GENOMIC DNA]</scope>
    <source>
        <strain evidence="7 8">CTAW71</strain>
    </source>
</reference>
<proteinExistence type="inferred from homology"/>
<name>A0A5D3JX52_9BRAD</name>
<evidence type="ECO:0000256" key="4">
    <source>
        <dbReference type="ARBA" id="ARBA00023125"/>
    </source>
</evidence>
<dbReference type="PANTHER" id="PTHR30427:SF1">
    <property type="entry name" value="TRANSCRIPTIONAL ACTIVATOR PROTEIN LYSR"/>
    <property type="match status" value="1"/>
</dbReference>
<organism evidence="7 8">
    <name type="scientific">Bradyrhizobium rifense</name>
    <dbReference type="NCBI Taxonomy" id="515499"/>
    <lineage>
        <taxon>Bacteria</taxon>
        <taxon>Pseudomonadati</taxon>
        <taxon>Pseudomonadota</taxon>
        <taxon>Alphaproteobacteria</taxon>
        <taxon>Hyphomicrobiales</taxon>
        <taxon>Nitrobacteraceae</taxon>
        <taxon>Bradyrhizobium</taxon>
    </lineage>
</organism>
<keyword evidence="4" id="KW-0238">DNA-binding</keyword>
<dbReference type="Pfam" id="PF03466">
    <property type="entry name" value="LysR_substrate"/>
    <property type="match status" value="1"/>
</dbReference>
<evidence type="ECO:0000256" key="1">
    <source>
        <dbReference type="ARBA" id="ARBA00003502"/>
    </source>
</evidence>
<dbReference type="PROSITE" id="PS50931">
    <property type="entry name" value="HTH_LYSR"/>
    <property type="match status" value="1"/>
</dbReference>
<sequence>MRLMNRKTNTAEIADGGKLRPSLREIEALRAMIATGKTTQAARQLGTSQPSVSRAIASLEARLGQPLFARRNGRLAPTAEALALEARAAVVFDLLDQLAAPRSDGATTIRVAAPPTLANFFLAPLLARFIAREPGMRVHVEIGKSTDCLGAVADGSADLGLVDQAASHDGVRLEIFRQARPHVLLPKRHPLAARSELAIGDLAGERMIALSRRFPLRNKLDAAFAAVRAEPLVVAEASTSTFLVEMVRAGLGITILNPFPLELRPEKSMVFRPLDLKMTLETAVVVPARGSLTPAARSLANFIRTEQPESPYSKPSEST</sequence>
<evidence type="ECO:0000313" key="7">
    <source>
        <dbReference type="EMBL" id="TYL84425.1"/>
    </source>
</evidence>
<dbReference type="InterPro" id="IPR036390">
    <property type="entry name" value="WH_DNA-bd_sf"/>
</dbReference>
<dbReference type="EMBL" id="VSSS01000092">
    <property type="protein sequence ID" value="TYL84425.1"/>
    <property type="molecule type" value="Genomic_DNA"/>
</dbReference>
<keyword evidence="5" id="KW-0804">Transcription</keyword>
<dbReference type="InterPro" id="IPR000847">
    <property type="entry name" value="LysR_HTH_N"/>
</dbReference>
<dbReference type="Pfam" id="PF00126">
    <property type="entry name" value="HTH_1"/>
    <property type="match status" value="1"/>
</dbReference>
<evidence type="ECO:0000313" key="8">
    <source>
        <dbReference type="Proteomes" id="UP000324758"/>
    </source>
</evidence>
<dbReference type="Gene3D" id="1.10.10.10">
    <property type="entry name" value="Winged helix-like DNA-binding domain superfamily/Winged helix DNA-binding domain"/>
    <property type="match status" value="1"/>
</dbReference>
<gene>
    <name evidence="7" type="ORF">FXB40_44865</name>
</gene>
<dbReference type="Proteomes" id="UP000324758">
    <property type="component" value="Unassembled WGS sequence"/>
</dbReference>
<dbReference type="InterPro" id="IPR005119">
    <property type="entry name" value="LysR_subst-bd"/>
</dbReference>
<accession>A0A5D3JX52</accession>
<keyword evidence="3" id="KW-0805">Transcription regulation</keyword>
<comment type="caution">
    <text evidence="7">The sequence shown here is derived from an EMBL/GenBank/DDBJ whole genome shotgun (WGS) entry which is preliminary data.</text>
</comment>
<dbReference type="GO" id="GO:0003700">
    <property type="term" value="F:DNA-binding transcription factor activity"/>
    <property type="evidence" value="ECO:0007669"/>
    <property type="project" value="InterPro"/>
</dbReference>
<evidence type="ECO:0000256" key="3">
    <source>
        <dbReference type="ARBA" id="ARBA00023015"/>
    </source>
</evidence>
<evidence type="ECO:0000256" key="5">
    <source>
        <dbReference type="ARBA" id="ARBA00023163"/>
    </source>
</evidence>
<protein>
    <submittedName>
        <fullName evidence="7">LysR family transcriptional regulator</fullName>
    </submittedName>
</protein>
<dbReference type="SUPFAM" id="SSF46785">
    <property type="entry name" value="Winged helix' DNA-binding domain"/>
    <property type="match status" value="1"/>
</dbReference>
<dbReference type="InterPro" id="IPR036388">
    <property type="entry name" value="WH-like_DNA-bd_sf"/>
</dbReference>
<dbReference type="SUPFAM" id="SSF53850">
    <property type="entry name" value="Periplasmic binding protein-like II"/>
    <property type="match status" value="1"/>
</dbReference>
<feature type="domain" description="HTH lysR-type" evidence="6">
    <location>
        <begin position="21"/>
        <end position="78"/>
    </location>
</feature>
<keyword evidence="8" id="KW-1185">Reference proteome</keyword>
<dbReference type="PANTHER" id="PTHR30427">
    <property type="entry name" value="TRANSCRIPTIONAL ACTIVATOR PROTEIN LYSR"/>
    <property type="match status" value="1"/>
</dbReference>
<evidence type="ECO:0000259" key="6">
    <source>
        <dbReference type="PROSITE" id="PS50931"/>
    </source>
</evidence>
<comment type="function">
    <text evidence="1">NodD regulates the expression of the nodABCFE genes which encode other nodulation proteins. NodD is also a negative regulator of its own expression. Binds flavonoids as inducers.</text>
</comment>
<dbReference type="PRINTS" id="PR00039">
    <property type="entry name" value="HTHLYSR"/>
</dbReference>
<dbReference type="AlphaFoldDB" id="A0A5D3JX52"/>